<organism evidence="2 3">
    <name type="scientific">Gimesia chilikensis</name>
    <dbReference type="NCBI Taxonomy" id="2605989"/>
    <lineage>
        <taxon>Bacteria</taxon>
        <taxon>Pseudomonadati</taxon>
        <taxon>Planctomycetota</taxon>
        <taxon>Planctomycetia</taxon>
        <taxon>Planctomycetales</taxon>
        <taxon>Planctomycetaceae</taxon>
        <taxon>Gimesia</taxon>
    </lineage>
</organism>
<feature type="region of interest" description="Disordered" evidence="1">
    <location>
        <begin position="55"/>
        <end position="92"/>
    </location>
</feature>
<dbReference type="Proteomes" id="UP000320722">
    <property type="component" value="Chromosome"/>
</dbReference>
<dbReference type="RefSeq" id="WP_145038207.1">
    <property type="nucleotide sequence ID" value="NZ_CP036347.1"/>
</dbReference>
<accession>A0A517W9D8</accession>
<feature type="compositionally biased region" description="Basic and acidic residues" evidence="1">
    <location>
        <begin position="55"/>
        <end position="67"/>
    </location>
</feature>
<evidence type="ECO:0000256" key="1">
    <source>
        <dbReference type="SAM" id="MobiDB-lite"/>
    </source>
</evidence>
<proteinExistence type="predicted"/>
<reference evidence="2 3" key="1">
    <citation type="submission" date="2019-02" db="EMBL/GenBank/DDBJ databases">
        <title>Deep-cultivation of Planctomycetes and their phenomic and genomic characterization uncovers novel biology.</title>
        <authorList>
            <person name="Wiegand S."/>
            <person name="Jogler M."/>
            <person name="Boedeker C."/>
            <person name="Pinto D."/>
            <person name="Vollmers J."/>
            <person name="Rivas-Marin E."/>
            <person name="Kohn T."/>
            <person name="Peeters S.H."/>
            <person name="Heuer A."/>
            <person name="Rast P."/>
            <person name="Oberbeckmann S."/>
            <person name="Bunk B."/>
            <person name="Jeske O."/>
            <person name="Meyerdierks A."/>
            <person name="Storesund J.E."/>
            <person name="Kallscheuer N."/>
            <person name="Luecker S."/>
            <person name="Lage O.M."/>
            <person name="Pohl T."/>
            <person name="Merkel B.J."/>
            <person name="Hornburger P."/>
            <person name="Mueller R.-W."/>
            <person name="Bruemmer F."/>
            <person name="Labrenz M."/>
            <person name="Spormann A.M."/>
            <person name="Op den Camp H."/>
            <person name="Overmann J."/>
            <person name="Amann R."/>
            <person name="Jetten M.S.M."/>
            <person name="Mascher T."/>
            <person name="Medema M.H."/>
            <person name="Devos D.P."/>
            <person name="Kaster A.-K."/>
            <person name="Ovreas L."/>
            <person name="Rohde M."/>
            <person name="Galperin M.Y."/>
            <person name="Jogler C."/>
        </authorList>
    </citation>
    <scope>NUCLEOTIDE SEQUENCE [LARGE SCALE GENOMIC DNA]</scope>
    <source>
        <strain evidence="2 3">V6</strain>
    </source>
</reference>
<gene>
    <name evidence="2" type="ORF">V6x_15590</name>
</gene>
<feature type="compositionally biased region" description="Low complexity" evidence="1">
    <location>
        <begin position="74"/>
        <end position="92"/>
    </location>
</feature>
<name>A0A517W9D8_9PLAN</name>
<evidence type="ECO:0000313" key="2">
    <source>
        <dbReference type="EMBL" id="QDU01876.1"/>
    </source>
</evidence>
<protein>
    <submittedName>
        <fullName evidence="2">Uncharacterized protein</fullName>
    </submittedName>
</protein>
<sequence>MRNSTVFILIVVAVVAMAFGGWISFNDSGEKASVTIHKEKIKQDTESAVEQGEKLVNKATSKSKELIDQGDQGEPASENASATEETEPATSP</sequence>
<dbReference type="EMBL" id="CP036347">
    <property type="protein sequence ID" value="QDU01876.1"/>
    <property type="molecule type" value="Genomic_DNA"/>
</dbReference>
<dbReference type="AlphaFoldDB" id="A0A517W9D8"/>
<evidence type="ECO:0000313" key="3">
    <source>
        <dbReference type="Proteomes" id="UP000320722"/>
    </source>
</evidence>